<evidence type="ECO:0000256" key="3">
    <source>
        <dbReference type="ARBA" id="ARBA00023002"/>
    </source>
</evidence>
<proteinExistence type="inferred from homology"/>
<accession>A0ABZ2U6K8</accession>
<keyword evidence="4" id="KW-1015">Disulfide bond</keyword>
<feature type="compositionally biased region" description="Low complexity" evidence="6">
    <location>
        <begin position="32"/>
        <end position="43"/>
    </location>
</feature>
<dbReference type="PROSITE" id="PS51352">
    <property type="entry name" value="THIOREDOXIN_2"/>
    <property type="match status" value="1"/>
</dbReference>
<keyword evidence="9" id="KW-1185">Reference proteome</keyword>
<evidence type="ECO:0000313" key="9">
    <source>
        <dbReference type="Proteomes" id="UP001479933"/>
    </source>
</evidence>
<dbReference type="Proteomes" id="UP001479933">
    <property type="component" value="Chromosome"/>
</dbReference>
<evidence type="ECO:0000313" key="8">
    <source>
        <dbReference type="EMBL" id="WYY09295.1"/>
    </source>
</evidence>
<dbReference type="Pfam" id="PF13462">
    <property type="entry name" value="Thioredoxin_4"/>
    <property type="match status" value="1"/>
</dbReference>
<dbReference type="EMBL" id="CP136137">
    <property type="protein sequence ID" value="WYY09295.1"/>
    <property type="molecule type" value="Genomic_DNA"/>
</dbReference>
<feature type="region of interest" description="Disordered" evidence="6">
    <location>
        <begin position="32"/>
        <end position="61"/>
    </location>
</feature>
<keyword evidence="3" id="KW-0560">Oxidoreductase</keyword>
<name>A0ABZ2U6K8_9ACTN</name>
<evidence type="ECO:0000256" key="1">
    <source>
        <dbReference type="ARBA" id="ARBA00005791"/>
    </source>
</evidence>
<keyword evidence="2" id="KW-0732">Signal</keyword>
<protein>
    <submittedName>
        <fullName evidence="8">Thioredoxin domain-containing protein</fullName>
    </submittedName>
</protein>
<dbReference type="PANTHER" id="PTHR13887:SF14">
    <property type="entry name" value="DISULFIDE BOND FORMATION PROTEIN D"/>
    <property type="match status" value="1"/>
</dbReference>
<dbReference type="PROSITE" id="PS51318">
    <property type="entry name" value="TAT"/>
    <property type="match status" value="1"/>
</dbReference>
<dbReference type="InterPro" id="IPR013766">
    <property type="entry name" value="Thioredoxin_domain"/>
</dbReference>
<keyword evidence="5" id="KW-0676">Redox-active center</keyword>
<evidence type="ECO:0000259" key="7">
    <source>
        <dbReference type="PROSITE" id="PS51352"/>
    </source>
</evidence>
<dbReference type="InterPro" id="IPR036249">
    <property type="entry name" value="Thioredoxin-like_sf"/>
</dbReference>
<evidence type="ECO:0000256" key="5">
    <source>
        <dbReference type="ARBA" id="ARBA00023284"/>
    </source>
</evidence>
<organism evidence="8 9">
    <name type="scientific">Gordonia hydrophobica</name>
    <dbReference type="NCBI Taxonomy" id="40516"/>
    <lineage>
        <taxon>Bacteria</taxon>
        <taxon>Bacillati</taxon>
        <taxon>Actinomycetota</taxon>
        <taxon>Actinomycetes</taxon>
        <taxon>Mycobacteriales</taxon>
        <taxon>Gordoniaceae</taxon>
        <taxon>Gordonia</taxon>
    </lineage>
</organism>
<dbReference type="InterPro" id="IPR012336">
    <property type="entry name" value="Thioredoxin-like_fold"/>
</dbReference>
<comment type="similarity">
    <text evidence="1">Belongs to the thioredoxin family. DsbA subfamily.</text>
</comment>
<dbReference type="Gene3D" id="3.40.30.10">
    <property type="entry name" value="Glutaredoxin"/>
    <property type="match status" value="1"/>
</dbReference>
<dbReference type="InterPro" id="IPR006311">
    <property type="entry name" value="TAT_signal"/>
</dbReference>
<feature type="domain" description="Thioredoxin" evidence="7">
    <location>
        <begin position="33"/>
        <end position="165"/>
    </location>
</feature>
<dbReference type="SUPFAM" id="SSF52833">
    <property type="entry name" value="Thioredoxin-like"/>
    <property type="match status" value="1"/>
</dbReference>
<dbReference type="RefSeq" id="WP_157086000.1">
    <property type="nucleotide sequence ID" value="NZ_CP136137.1"/>
</dbReference>
<evidence type="ECO:0000256" key="6">
    <source>
        <dbReference type="SAM" id="MobiDB-lite"/>
    </source>
</evidence>
<evidence type="ECO:0000256" key="2">
    <source>
        <dbReference type="ARBA" id="ARBA00022729"/>
    </source>
</evidence>
<gene>
    <name evidence="8" type="ORF">RVF87_09650</name>
</gene>
<evidence type="ECO:0000256" key="4">
    <source>
        <dbReference type="ARBA" id="ARBA00023157"/>
    </source>
</evidence>
<dbReference type="PANTHER" id="PTHR13887">
    <property type="entry name" value="GLUTATHIONE S-TRANSFERASE KAPPA"/>
    <property type="match status" value="1"/>
</dbReference>
<reference evidence="8 9" key="1">
    <citation type="journal article" date="2023" name="Virus Evol.">
        <title>Computational host range prediction-The good, the bad, and the ugly.</title>
        <authorList>
            <person name="Howell A.A."/>
            <person name="Versoza C.J."/>
            <person name="Pfeifer S.P."/>
        </authorList>
    </citation>
    <scope>NUCLEOTIDE SEQUENCE [LARGE SCALE GENOMIC DNA]</scope>
    <source>
        <strain evidence="8 9">1610/1b</strain>
    </source>
</reference>
<sequence>MRSTRRSLLVVALAVIAAVAVVLAAYLLRDSTSTPASPAPSTTLHNTGPAGDVPRRAADDPMVLGDDDAPVTLVVFSELTCPYCTHFATEIQPKLEDRYVATGRLRIEWRDAPTSGPTARLTARAGRAAAAQDRFWPFMRTVVRSDHQASPTIDTLVRLAETAGVTDLDRFRREATSDVFDAEIDADLQTAQRLFIPPSPAFWVDGTPLLSGLPLRAFTDVIDGKLALGG</sequence>